<dbReference type="FunFam" id="3.30.479.30:FF:000004">
    <property type="entry name" value="Putative membrane protease family, stomatin"/>
    <property type="match status" value="1"/>
</dbReference>
<keyword evidence="2" id="KW-1133">Transmembrane helix</keyword>
<evidence type="ECO:0000256" key="2">
    <source>
        <dbReference type="SAM" id="Phobius"/>
    </source>
</evidence>
<dbReference type="InterPro" id="IPR001107">
    <property type="entry name" value="Band_7"/>
</dbReference>
<name>A0A2M7RPH9_9BACT</name>
<dbReference type="GO" id="GO:0005886">
    <property type="term" value="C:plasma membrane"/>
    <property type="evidence" value="ECO:0007669"/>
    <property type="project" value="InterPro"/>
</dbReference>
<evidence type="ECO:0000313" key="5">
    <source>
        <dbReference type="Proteomes" id="UP000229371"/>
    </source>
</evidence>
<dbReference type="CDD" id="cd08826">
    <property type="entry name" value="SPFH_eoslipins_u1"/>
    <property type="match status" value="1"/>
</dbReference>
<sequence>MPTLYYVIIFLIVLIFASLRVVKQYERSVIFFLGKFTGIRGPGLIILIPIFERMAKVMLRTVTMNIPSQKIITKDNVSIDIAAVAYYHIVDPEKAVIGVENVYEAVNQISQTTVRNVVGQFMLDQLLSQTGEINNQIKNVIDAHTEPWGAQVTAVEIKDIVLPDNMQRAMAKEAEAERERRAKIVAAQGEFQAAVKLGEAADIIMSHPIALQLRTLQTLAEISTEKNSTIIFPAQFMNNIREVLDTINADAISMTKNPPKIIK</sequence>
<evidence type="ECO:0000259" key="3">
    <source>
        <dbReference type="SMART" id="SM00244"/>
    </source>
</evidence>
<accession>A0A2M7RPH9</accession>
<dbReference type="SUPFAM" id="SSF117892">
    <property type="entry name" value="Band 7/SPFH domain"/>
    <property type="match status" value="1"/>
</dbReference>
<dbReference type="SMART" id="SM00244">
    <property type="entry name" value="PHB"/>
    <property type="match status" value="1"/>
</dbReference>
<gene>
    <name evidence="4" type="ORF">COY61_00785</name>
</gene>
<dbReference type="Gene3D" id="6.10.250.2090">
    <property type="match status" value="1"/>
</dbReference>
<dbReference type="InterPro" id="IPR043202">
    <property type="entry name" value="Band-7_stomatin-like"/>
</dbReference>
<dbReference type="InterPro" id="IPR036013">
    <property type="entry name" value="Band_7/SPFH_dom_sf"/>
</dbReference>
<organism evidence="4 5">
    <name type="scientific">bacterium (Candidatus Gribaldobacteria) CG_4_10_14_0_8_um_filter_33_9</name>
    <dbReference type="NCBI Taxonomy" id="2014266"/>
    <lineage>
        <taxon>Bacteria</taxon>
        <taxon>Candidatus Gribaldobacteria</taxon>
    </lineage>
</organism>
<feature type="transmembrane region" description="Helical" evidence="2">
    <location>
        <begin position="6"/>
        <end position="22"/>
    </location>
</feature>
<proteinExistence type="inferred from homology"/>
<keyword evidence="2" id="KW-0472">Membrane</keyword>
<dbReference type="InterPro" id="IPR001972">
    <property type="entry name" value="Stomatin_HflK_fam"/>
</dbReference>
<dbReference type="EMBL" id="PFMI01000021">
    <property type="protein sequence ID" value="PIZ01081.1"/>
    <property type="molecule type" value="Genomic_DNA"/>
</dbReference>
<dbReference type="Proteomes" id="UP000229371">
    <property type="component" value="Unassembled WGS sequence"/>
</dbReference>
<comment type="similarity">
    <text evidence="1">Belongs to the band 7/mec-2 family.</text>
</comment>
<dbReference type="PANTHER" id="PTHR10264:SF19">
    <property type="entry name" value="AT06885P-RELATED"/>
    <property type="match status" value="1"/>
</dbReference>
<dbReference type="PANTHER" id="PTHR10264">
    <property type="entry name" value="BAND 7 PROTEIN-RELATED"/>
    <property type="match status" value="1"/>
</dbReference>
<dbReference type="PRINTS" id="PR00721">
    <property type="entry name" value="STOMATIN"/>
</dbReference>
<comment type="caution">
    <text evidence="4">The sequence shown here is derived from an EMBL/GenBank/DDBJ whole genome shotgun (WGS) entry which is preliminary data.</text>
</comment>
<protein>
    <submittedName>
        <fullName evidence="4">Band 7 domain-containing protein</fullName>
    </submittedName>
</protein>
<evidence type="ECO:0000256" key="1">
    <source>
        <dbReference type="ARBA" id="ARBA00008164"/>
    </source>
</evidence>
<feature type="transmembrane region" description="Helical" evidence="2">
    <location>
        <begin position="29"/>
        <end position="51"/>
    </location>
</feature>
<dbReference type="Pfam" id="PF01145">
    <property type="entry name" value="Band_7"/>
    <property type="match status" value="1"/>
</dbReference>
<feature type="domain" description="Band 7" evidence="3">
    <location>
        <begin position="17"/>
        <end position="174"/>
    </location>
</feature>
<dbReference type="GO" id="GO:0098552">
    <property type="term" value="C:side of membrane"/>
    <property type="evidence" value="ECO:0007669"/>
    <property type="project" value="UniProtKB-ARBA"/>
</dbReference>
<keyword evidence="2" id="KW-0812">Transmembrane</keyword>
<reference evidence="5" key="1">
    <citation type="submission" date="2017-09" db="EMBL/GenBank/DDBJ databases">
        <title>Depth-based differentiation of microbial function through sediment-hosted aquifers and enrichment of novel symbionts in the deep terrestrial subsurface.</title>
        <authorList>
            <person name="Probst A.J."/>
            <person name="Ladd B."/>
            <person name="Jarett J.K."/>
            <person name="Geller-Mcgrath D.E."/>
            <person name="Sieber C.M.K."/>
            <person name="Emerson J.B."/>
            <person name="Anantharaman K."/>
            <person name="Thomas B.C."/>
            <person name="Malmstrom R."/>
            <person name="Stieglmeier M."/>
            <person name="Klingl A."/>
            <person name="Woyke T."/>
            <person name="Ryan C.M."/>
            <person name="Banfield J.F."/>
        </authorList>
    </citation>
    <scope>NUCLEOTIDE SEQUENCE [LARGE SCALE GENOMIC DNA]</scope>
</reference>
<dbReference type="Gene3D" id="3.30.479.30">
    <property type="entry name" value="Band 7 domain"/>
    <property type="match status" value="1"/>
</dbReference>
<dbReference type="AlphaFoldDB" id="A0A2M7RPH9"/>
<evidence type="ECO:0000313" key="4">
    <source>
        <dbReference type="EMBL" id="PIZ01081.1"/>
    </source>
</evidence>